<feature type="region of interest" description="Disordered" evidence="1">
    <location>
        <begin position="1"/>
        <end position="34"/>
    </location>
</feature>
<evidence type="ECO:0000313" key="3">
    <source>
        <dbReference type="Proteomes" id="UP000639403"/>
    </source>
</evidence>
<dbReference type="Proteomes" id="UP000639403">
    <property type="component" value="Unassembled WGS sequence"/>
</dbReference>
<evidence type="ECO:0000313" key="2">
    <source>
        <dbReference type="EMBL" id="KAF9816849.1"/>
    </source>
</evidence>
<gene>
    <name evidence="2" type="ORF">IEO21_03823</name>
</gene>
<reference evidence="2" key="2">
    <citation type="journal article" name="Front. Microbiol.">
        <title>Degradative Capacity of Two Strains of Rhodonia placenta: From Phenotype to Genotype.</title>
        <authorList>
            <person name="Kolle M."/>
            <person name="Horta M.A.C."/>
            <person name="Nowrousian M."/>
            <person name="Ohm R.A."/>
            <person name="Benz J.P."/>
            <person name="Pilgard A."/>
        </authorList>
    </citation>
    <scope>NUCLEOTIDE SEQUENCE</scope>
    <source>
        <strain evidence="2">FPRL280</strain>
    </source>
</reference>
<reference evidence="2" key="1">
    <citation type="submission" date="2020-11" db="EMBL/GenBank/DDBJ databases">
        <authorList>
            <person name="Koelle M."/>
            <person name="Horta M.A.C."/>
            <person name="Nowrousian M."/>
            <person name="Ohm R.A."/>
            <person name="Benz P."/>
            <person name="Pilgard A."/>
        </authorList>
    </citation>
    <scope>NUCLEOTIDE SEQUENCE</scope>
    <source>
        <strain evidence="2">FPRL280</strain>
    </source>
</reference>
<dbReference type="AlphaFoldDB" id="A0A8H7U3J5"/>
<accession>A0A8H7U3J5</accession>
<comment type="caution">
    <text evidence="2">The sequence shown here is derived from an EMBL/GenBank/DDBJ whole genome shotgun (WGS) entry which is preliminary data.</text>
</comment>
<evidence type="ECO:0000256" key="1">
    <source>
        <dbReference type="SAM" id="MobiDB-lite"/>
    </source>
</evidence>
<proteinExistence type="predicted"/>
<sequence>MEVSPGVSHTGRNSRSATHRRMCHHSAARRLTTT</sequence>
<feature type="compositionally biased region" description="Basic residues" evidence="1">
    <location>
        <begin position="17"/>
        <end position="28"/>
    </location>
</feature>
<name>A0A8H7U3J5_9APHY</name>
<organism evidence="2 3">
    <name type="scientific">Rhodonia placenta</name>
    <dbReference type="NCBI Taxonomy" id="104341"/>
    <lineage>
        <taxon>Eukaryota</taxon>
        <taxon>Fungi</taxon>
        <taxon>Dikarya</taxon>
        <taxon>Basidiomycota</taxon>
        <taxon>Agaricomycotina</taxon>
        <taxon>Agaricomycetes</taxon>
        <taxon>Polyporales</taxon>
        <taxon>Adustoporiaceae</taxon>
        <taxon>Rhodonia</taxon>
    </lineage>
</organism>
<dbReference type="EMBL" id="JADOXO010000051">
    <property type="protein sequence ID" value="KAF9816849.1"/>
    <property type="molecule type" value="Genomic_DNA"/>
</dbReference>
<protein>
    <submittedName>
        <fullName evidence="2">Uncharacterized protein</fullName>
    </submittedName>
</protein>